<reference evidence="5 6" key="1">
    <citation type="submission" date="2018-04" db="EMBL/GenBank/DDBJ databases">
        <title>Genomic Encyclopedia of Archaeal and Bacterial Type Strains, Phase II (KMG-II): from individual species to whole genera.</title>
        <authorList>
            <person name="Goeker M."/>
        </authorList>
    </citation>
    <scope>NUCLEOTIDE SEQUENCE [LARGE SCALE GENOMIC DNA]</scope>
    <source>
        <strain evidence="5 6">DSM 28823</strain>
    </source>
</reference>
<evidence type="ECO:0000313" key="6">
    <source>
        <dbReference type="Proteomes" id="UP000243525"/>
    </source>
</evidence>
<feature type="binding site" evidence="4">
    <location>
        <position position="79"/>
    </location>
    <ligand>
        <name>Mg(2+)</name>
        <dbReference type="ChEBI" id="CHEBI:18420"/>
        <label>1</label>
        <note>catalytic</note>
    </ligand>
</feature>
<organism evidence="5 6">
    <name type="scientific">Mangrovibacterium marinum</name>
    <dbReference type="NCBI Taxonomy" id="1639118"/>
    <lineage>
        <taxon>Bacteria</taxon>
        <taxon>Pseudomonadati</taxon>
        <taxon>Bacteroidota</taxon>
        <taxon>Bacteroidia</taxon>
        <taxon>Marinilabiliales</taxon>
        <taxon>Prolixibacteraceae</taxon>
        <taxon>Mangrovibacterium</taxon>
    </lineage>
</organism>
<feature type="binding site" evidence="4">
    <location>
        <position position="235"/>
    </location>
    <ligand>
        <name>Mg(2+)</name>
        <dbReference type="ChEBI" id="CHEBI:18420"/>
        <label>1</label>
        <note>catalytic</note>
    </ligand>
</feature>
<dbReference type="GO" id="GO:0046872">
    <property type="term" value="F:metal ion binding"/>
    <property type="evidence" value="ECO:0007669"/>
    <property type="project" value="UniProtKB-KW"/>
</dbReference>
<dbReference type="PANTHER" id="PTHR20854:SF4">
    <property type="entry name" value="INOSITOL-1-MONOPHOSPHATASE-RELATED"/>
    <property type="match status" value="1"/>
</dbReference>
<keyword evidence="3 4" id="KW-0460">Magnesium</keyword>
<sequence length="294" mass="32463">MQLTDHDLQMLREAATSAALKAGRLISTYTTKDLTVKHKGTGDSLASDVVTEVDVMAQELILKMLKKVTKIYDLGTLGEESPDNHERFEKDYFWAIDPIDGTLPFINREHGYSTSIALVSKEGEPVIGVIFDPMSGNLYYAVKGQGAFFCGLPWKVEEQTNAPLAFMNGKSMLTYPLKDAILSEMEAVSQKLGYQGMTTHFQGGAALIACWVLEKAPACYFYLPKKIEGGGSIWDFAASACIFREAGAWISDIHGNPLDLNRADSTFMNHRGVIYATSEKLAREIIEVGKKLME</sequence>
<evidence type="ECO:0000256" key="3">
    <source>
        <dbReference type="ARBA" id="ARBA00022842"/>
    </source>
</evidence>
<dbReference type="RefSeq" id="WP_107823815.1">
    <property type="nucleotide sequence ID" value="NZ_OY782574.1"/>
</dbReference>
<keyword evidence="1 4" id="KW-0479">Metal-binding</keyword>
<comment type="caution">
    <text evidence="5">The sequence shown here is derived from an EMBL/GenBank/DDBJ whole genome shotgun (WGS) entry which is preliminary data.</text>
</comment>
<dbReference type="GO" id="GO:0007165">
    <property type="term" value="P:signal transduction"/>
    <property type="evidence" value="ECO:0007669"/>
    <property type="project" value="TreeGrafter"/>
</dbReference>
<dbReference type="OrthoDB" id="9772456at2"/>
<feature type="binding site" evidence="4">
    <location>
        <position position="100"/>
    </location>
    <ligand>
        <name>Mg(2+)</name>
        <dbReference type="ChEBI" id="CHEBI:18420"/>
        <label>1</label>
        <note>catalytic</note>
    </ligand>
</feature>
<dbReference type="EMBL" id="QAAD01000029">
    <property type="protein sequence ID" value="PTN04809.1"/>
    <property type="molecule type" value="Genomic_DNA"/>
</dbReference>
<dbReference type="InterPro" id="IPR000760">
    <property type="entry name" value="Inositol_monophosphatase-like"/>
</dbReference>
<feature type="binding site" evidence="4">
    <location>
        <position position="97"/>
    </location>
    <ligand>
        <name>Mg(2+)</name>
        <dbReference type="ChEBI" id="CHEBI:18420"/>
        <label>1</label>
        <note>catalytic</note>
    </ligand>
</feature>
<dbReference type="Pfam" id="PF00459">
    <property type="entry name" value="Inositol_P"/>
    <property type="match status" value="1"/>
</dbReference>
<evidence type="ECO:0000256" key="1">
    <source>
        <dbReference type="ARBA" id="ARBA00022723"/>
    </source>
</evidence>
<evidence type="ECO:0000256" key="4">
    <source>
        <dbReference type="PIRSR" id="PIRSR600760-2"/>
    </source>
</evidence>
<dbReference type="SUPFAM" id="SSF56655">
    <property type="entry name" value="Carbohydrate phosphatase"/>
    <property type="match status" value="1"/>
</dbReference>
<evidence type="ECO:0000256" key="2">
    <source>
        <dbReference type="ARBA" id="ARBA00022801"/>
    </source>
</evidence>
<dbReference type="PRINTS" id="PR00377">
    <property type="entry name" value="IMPHPHTASES"/>
</dbReference>
<dbReference type="PROSITE" id="PS00629">
    <property type="entry name" value="IMP_1"/>
    <property type="match status" value="1"/>
</dbReference>
<accession>A0A2T5BXD9</accession>
<comment type="cofactor">
    <cofactor evidence="4">
        <name>Mg(2+)</name>
        <dbReference type="ChEBI" id="CHEBI:18420"/>
    </cofactor>
</comment>
<dbReference type="AlphaFoldDB" id="A0A2T5BXD9"/>
<dbReference type="Gene3D" id="3.30.540.10">
    <property type="entry name" value="Fructose-1,6-Bisphosphatase, subunit A, domain 1"/>
    <property type="match status" value="1"/>
</dbReference>
<proteinExistence type="predicted"/>
<protein>
    <submittedName>
        <fullName evidence="5">3'(2'), 5'-bisphosphate nucleotidase/myo-inositol-1(Or 4)-monophosphatase</fullName>
    </submittedName>
</protein>
<dbReference type="PANTHER" id="PTHR20854">
    <property type="entry name" value="INOSITOL MONOPHOSPHATASE"/>
    <property type="match status" value="1"/>
</dbReference>
<keyword evidence="2" id="KW-0378">Hydrolase</keyword>
<dbReference type="GO" id="GO:0008934">
    <property type="term" value="F:inositol monophosphate 1-phosphatase activity"/>
    <property type="evidence" value="ECO:0007669"/>
    <property type="project" value="TreeGrafter"/>
</dbReference>
<dbReference type="Gene3D" id="3.40.190.80">
    <property type="match status" value="1"/>
</dbReference>
<keyword evidence="6" id="KW-1185">Reference proteome</keyword>
<dbReference type="InterPro" id="IPR020583">
    <property type="entry name" value="Inositol_monoP_metal-BS"/>
</dbReference>
<gene>
    <name evidence="5" type="ORF">C8N47_12929</name>
</gene>
<feature type="binding site" evidence="4">
    <location>
        <position position="99"/>
    </location>
    <ligand>
        <name>Mg(2+)</name>
        <dbReference type="ChEBI" id="CHEBI:18420"/>
        <label>1</label>
        <note>catalytic</note>
    </ligand>
</feature>
<evidence type="ECO:0000313" key="5">
    <source>
        <dbReference type="EMBL" id="PTN04809.1"/>
    </source>
</evidence>
<dbReference type="Proteomes" id="UP000243525">
    <property type="component" value="Unassembled WGS sequence"/>
</dbReference>
<name>A0A2T5BXD9_9BACT</name>
<dbReference type="GO" id="GO:0006020">
    <property type="term" value="P:inositol metabolic process"/>
    <property type="evidence" value="ECO:0007669"/>
    <property type="project" value="TreeGrafter"/>
</dbReference>